<dbReference type="GeneID" id="18505276"/>
<dbReference type="InterPro" id="IPR057087">
    <property type="entry name" value="Gp12-like"/>
</dbReference>
<proteinExistence type="predicted"/>
<gene>
    <name evidence="2" type="ORF">Spp001_15</name>
</gene>
<dbReference type="KEGG" id="vg:18505276"/>
<evidence type="ECO:0000259" key="1">
    <source>
        <dbReference type="Pfam" id="PF23961"/>
    </source>
</evidence>
<evidence type="ECO:0000313" key="2">
    <source>
        <dbReference type="EMBL" id="AHJ10523.1"/>
    </source>
</evidence>
<organism evidence="2 3">
    <name type="scientific">Shewanella phage Spp001</name>
    <dbReference type="NCBI Taxonomy" id="1445859"/>
    <lineage>
        <taxon>Viruses</taxon>
        <taxon>Duplodnaviria</taxon>
        <taxon>Heunggongvirae</taxon>
        <taxon>Uroviricota</taxon>
        <taxon>Caudoviricetes</taxon>
        <taxon>Chaseviridae</taxon>
        <taxon>Nefertitivirinae</taxon>
        <taxon>Yushanvirus</taxon>
        <taxon>Yushanvirus Spp001</taxon>
    </lineage>
</organism>
<dbReference type="RefSeq" id="YP_009008835.1">
    <property type="nucleotide sequence ID" value="NC_023594.2"/>
</dbReference>
<dbReference type="OrthoDB" id="16170at10239"/>
<feature type="domain" description="Phage neck terminator protein gp12-like" evidence="1">
    <location>
        <begin position="17"/>
        <end position="156"/>
    </location>
</feature>
<protein>
    <recommendedName>
        <fullName evidence="1">Phage neck terminator protein gp12-like domain-containing protein</fullName>
    </recommendedName>
</protein>
<accession>W6E871</accession>
<name>W6E871_9CAUD</name>
<reference evidence="2" key="1">
    <citation type="submission" date="2016-09" db="EMBL/GenBank/DDBJ databases">
        <title>The novel Shewanella putrefaciens-infecting bacteriophage Spp001: Ggenome sequence and lytic enzymes.</title>
        <authorList>
            <person name="Han F."/>
        </authorList>
    </citation>
    <scope>NUCLEOTIDE SEQUENCE</scope>
</reference>
<dbReference type="Proteomes" id="UP000019368">
    <property type="component" value="Segment"/>
</dbReference>
<keyword evidence="3" id="KW-1185">Reference proteome</keyword>
<dbReference type="Pfam" id="PF23961">
    <property type="entry name" value="Phage_tail_terminator_9"/>
    <property type="match status" value="1"/>
</dbReference>
<sequence>MQKMMDLVSLSLNKPKYAYEMQHNQPRPKVPSFAAVKFVDEVNPGTDKITTVLKDGIYYERSRGVRLLTFKVLFTEGAPLCSQFLSTTRLAKVQEFYSSHNFAFISHKRLVNESKEMETNWEIRDGLLLTYMVVRQFDTPIETIDTLEWEGQYDEGDKQLTIKQLN</sequence>
<dbReference type="EMBL" id="KJ002054">
    <property type="protein sequence ID" value="AHJ10523.1"/>
    <property type="molecule type" value="Genomic_DNA"/>
</dbReference>
<evidence type="ECO:0000313" key="3">
    <source>
        <dbReference type="Proteomes" id="UP000019368"/>
    </source>
</evidence>